<dbReference type="InterPro" id="IPR012507">
    <property type="entry name" value="YibE_F"/>
</dbReference>
<dbReference type="PANTHER" id="PTHR41771">
    <property type="entry name" value="MEMBRANE PROTEIN-RELATED"/>
    <property type="match status" value="1"/>
</dbReference>
<keyword evidence="1" id="KW-0812">Transmembrane</keyword>
<dbReference type="Proteomes" id="UP000006346">
    <property type="component" value="Chromosome"/>
</dbReference>
<evidence type="ECO:0000313" key="3">
    <source>
        <dbReference type="Proteomes" id="UP000006346"/>
    </source>
</evidence>
<sequence>MQNILLDTLKKKADGLKRIPLRELIFNLNVIIFIAILALMPTGFQVNTYPESMRAVAKVLEVNNDNLLKTASFAFEGEQVCLVEILDGPFKGQQAPAHNRFMGRLEVDKSFAIGDKALVVIDYTDKTIRNIIMIDHYRINLESILIGIFAVFLILFARWTGAKALLSFLLTVLMIWKLLVPFLLKGWNPIIISLYFVVTATSIIVFLVGGLNRQSMAAVLGSLSGTLLTAVLAMIFGHSFKIHGAVLPYSESLLYAGYAHLDLTEILIAVVFIASAGAVMDLAMDIAAAVHEVVENKPDITTAQAILSGLNVGRTVVGTMTTTLLFAYTGGYISLLMYFMAQGTPVVDIFNLKYVSMEIMHTIVGSFGLVAVAPFTALTSGILLTKRGSIAAGDFSSGEFSLGNWNKSGGQLFKK</sequence>
<dbReference type="KEGG" id="dor:Desor_0495"/>
<evidence type="ECO:0000256" key="1">
    <source>
        <dbReference type="SAM" id="Phobius"/>
    </source>
</evidence>
<reference evidence="2 3" key="2">
    <citation type="journal article" date="2012" name="J. Bacteriol.">
        <title>Complete genome sequences of Desulfosporosinus orientis DSM765T, Desulfosporosinus youngiae DSM17734T, Desulfosporosinus meridiei DSM13257T, and Desulfosporosinus acidiphilus DSM22704T.</title>
        <authorList>
            <person name="Pester M."/>
            <person name="Brambilla E."/>
            <person name="Alazard D."/>
            <person name="Rattei T."/>
            <person name="Weinmaier T."/>
            <person name="Han J."/>
            <person name="Lucas S."/>
            <person name="Lapidus A."/>
            <person name="Cheng J.F."/>
            <person name="Goodwin L."/>
            <person name="Pitluck S."/>
            <person name="Peters L."/>
            <person name="Ovchinnikova G."/>
            <person name="Teshima H."/>
            <person name="Detter J.C."/>
            <person name="Han C.S."/>
            <person name="Tapia R."/>
            <person name="Land M.L."/>
            <person name="Hauser L."/>
            <person name="Kyrpides N.C."/>
            <person name="Ivanova N.N."/>
            <person name="Pagani I."/>
            <person name="Huntmann M."/>
            <person name="Wei C.L."/>
            <person name="Davenport K.W."/>
            <person name="Daligault H."/>
            <person name="Chain P.S."/>
            <person name="Chen A."/>
            <person name="Mavromatis K."/>
            <person name="Markowitz V."/>
            <person name="Szeto E."/>
            <person name="Mikhailova N."/>
            <person name="Pati A."/>
            <person name="Wagner M."/>
            <person name="Woyke T."/>
            <person name="Ollivier B."/>
            <person name="Klenk H.P."/>
            <person name="Spring S."/>
            <person name="Loy A."/>
        </authorList>
    </citation>
    <scope>NUCLEOTIDE SEQUENCE [LARGE SCALE GENOMIC DNA]</scope>
    <source>
        <strain evidence="3">ATCC 19365 / DSM 765 / NCIMB 8382 / VKM B-1628</strain>
    </source>
</reference>
<gene>
    <name evidence="2" type="ordered locus">Desor_0495</name>
</gene>
<keyword evidence="1" id="KW-1133">Transmembrane helix</keyword>
<keyword evidence="1" id="KW-0472">Membrane</keyword>
<evidence type="ECO:0000313" key="2">
    <source>
        <dbReference type="EMBL" id="AET66197.1"/>
    </source>
</evidence>
<dbReference type="HOGENOM" id="CLU_028166_4_0_9"/>
<dbReference type="PATRIC" id="fig|768706.3.peg.465"/>
<feature type="transmembrane region" description="Helical" evidence="1">
    <location>
        <begin position="190"/>
        <end position="211"/>
    </location>
</feature>
<protein>
    <submittedName>
        <fullName evidence="2">Putative multitransmembrane protein</fullName>
    </submittedName>
</protein>
<dbReference type="Pfam" id="PF07907">
    <property type="entry name" value="YibE_F"/>
    <property type="match status" value="1"/>
</dbReference>
<proteinExistence type="predicted"/>
<feature type="transmembrane region" description="Helical" evidence="1">
    <location>
        <begin position="316"/>
        <end position="339"/>
    </location>
</feature>
<feature type="transmembrane region" description="Helical" evidence="1">
    <location>
        <begin position="218"/>
        <end position="240"/>
    </location>
</feature>
<feature type="transmembrane region" description="Helical" evidence="1">
    <location>
        <begin position="164"/>
        <end position="184"/>
    </location>
</feature>
<feature type="transmembrane region" description="Helical" evidence="1">
    <location>
        <begin position="139"/>
        <end position="157"/>
    </location>
</feature>
<feature type="transmembrane region" description="Helical" evidence="1">
    <location>
        <begin position="252"/>
        <end position="274"/>
    </location>
</feature>
<accession>G7WA59</accession>
<reference evidence="3" key="1">
    <citation type="submission" date="2011-11" db="EMBL/GenBank/DDBJ databases">
        <title>Complete sequence of Desulfosporosinus orientis DSM 765.</title>
        <authorList>
            <person name="Lucas S."/>
            <person name="Han J."/>
            <person name="Lapidus A."/>
            <person name="Cheng J.-F."/>
            <person name="Goodwin L."/>
            <person name="Pitluck S."/>
            <person name="Peters L."/>
            <person name="Ovchinnikova G."/>
            <person name="Teshima H."/>
            <person name="Detter J.C."/>
            <person name="Han C."/>
            <person name="Tapia R."/>
            <person name="Land M."/>
            <person name="Hauser L."/>
            <person name="Kyrpides N."/>
            <person name="Ivanova N."/>
            <person name="Pagani I."/>
            <person name="Pester M."/>
            <person name="Spring S."/>
            <person name="Ollivier B."/>
            <person name="Rattei T."/>
            <person name="Klenk H.-P."/>
            <person name="Wagner M."/>
            <person name="Loy A."/>
            <person name="Woyke T."/>
        </authorList>
    </citation>
    <scope>NUCLEOTIDE SEQUENCE [LARGE SCALE GENOMIC DNA]</scope>
    <source>
        <strain evidence="3">ATCC 19365 / DSM 765 / NCIMB 8382 / VKM B-1628</strain>
    </source>
</reference>
<feature type="transmembrane region" description="Helical" evidence="1">
    <location>
        <begin position="21"/>
        <end position="44"/>
    </location>
</feature>
<dbReference type="eggNOG" id="COG5438">
    <property type="taxonomic scope" value="Bacteria"/>
</dbReference>
<name>G7WA59_DESOD</name>
<dbReference type="AlphaFoldDB" id="G7WA59"/>
<keyword evidence="3" id="KW-1185">Reference proteome</keyword>
<dbReference type="PANTHER" id="PTHR41771:SF1">
    <property type="entry name" value="MEMBRANE PROTEIN"/>
    <property type="match status" value="1"/>
</dbReference>
<dbReference type="EMBL" id="CP003108">
    <property type="protein sequence ID" value="AET66197.1"/>
    <property type="molecule type" value="Genomic_DNA"/>
</dbReference>
<organism evidence="2 3">
    <name type="scientific">Desulfosporosinus orientis (strain ATCC 19365 / DSM 765 / NCIMB 8382 / VKM B-1628 / Singapore I)</name>
    <name type="common">Desulfotomaculum orientis</name>
    <dbReference type="NCBI Taxonomy" id="768706"/>
    <lineage>
        <taxon>Bacteria</taxon>
        <taxon>Bacillati</taxon>
        <taxon>Bacillota</taxon>
        <taxon>Clostridia</taxon>
        <taxon>Eubacteriales</taxon>
        <taxon>Desulfitobacteriaceae</taxon>
        <taxon>Desulfosporosinus</taxon>
    </lineage>
</organism>
<dbReference type="RefSeq" id="WP_014183023.1">
    <property type="nucleotide sequence ID" value="NC_016584.1"/>
</dbReference>
<dbReference type="STRING" id="768706.Desor_0495"/>
<feature type="transmembrane region" description="Helical" evidence="1">
    <location>
        <begin position="359"/>
        <end position="384"/>
    </location>
</feature>